<evidence type="ECO:0000256" key="2">
    <source>
        <dbReference type="ARBA" id="ARBA00008654"/>
    </source>
</evidence>
<keyword evidence="5" id="KW-0560">Oxidoreductase</keyword>
<evidence type="ECO:0000259" key="7">
    <source>
        <dbReference type="Pfam" id="PF02668"/>
    </source>
</evidence>
<dbReference type="InterPro" id="IPR003819">
    <property type="entry name" value="TauD/TfdA-like"/>
</dbReference>
<dbReference type="InParanoid" id="D8QD71"/>
<keyword evidence="10" id="KW-1185">Reference proteome</keyword>
<dbReference type="InterPro" id="IPR050411">
    <property type="entry name" value="AlphaKG_dependent_hydroxylases"/>
</dbReference>
<dbReference type="GO" id="GO:0045329">
    <property type="term" value="P:carnitine biosynthetic process"/>
    <property type="evidence" value="ECO:0007669"/>
    <property type="project" value="TreeGrafter"/>
</dbReference>
<dbReference type="Pfam" id="PF02668">
    <property type="entry name" value="TauD"/>
    <property type="match status" value="1"/>
</dbReference>
<dbReference type="CDD" id="cd00250">
    <property type="entry name" value="CAS_like"/>
    <property type="match status" value="1"/>
</dbReference>
<feature type="domain" description="TauD/TfdA-like" evidence="7">
    <location>
        <begin position="156"/>
        <end position="392"/>
    </location>
</feature>
<comment type="cofactor">
    <cofactor evidence="1">
        <name>Fe(2+)</name>
        <dbReference type="ChEBI" id="CHEBI:29033"/>
    </cofactor>
</comment>
<dbReference type="GO" id="GO:0046872">
    <property type="term" value="F:metal ion binding"/>
    <property type="evidence" value="ECO:0007669"/>
    <property type="project" value="UniProtKB-KW"/>
</dbReference>
<dbReference type="InterPro" id="IPR010376">
    <property type="entry name" value="GBBH-like_N"/>
</dbReference>
<dbReference type="Pfam" id="PF06155">
    <property type="entry name" value="GBBH-like_N"/>
    <property type="match status" value="1"/>
</dbReference>
<dbReference type="KEGG" id="scm:SCHCO_02671376"/>
<organism evidence="10">
    <name type="scientific">Schizophyllum commune (strain H4-8 / FGSC 9210)</name>
    <name type="common">Split gill fungus</name>
    <dbReference type="NCBI Taxonomy" id="578458"/>
    <lineage>
        <taxon>Eukaryota</taxon>
        <taxon>Fungi</taxon>
        <taxon>Dikarya</taxon>
        <taxon>Basidiomycota</taxon>
        <taxon>Agaricomycotina</taxon>
        <taxon>Agaricomycetes</taxon>
        <taxon>Agaricomycetidae</taxon>
        <taxon>Agaricales</taxon>
        <taxon>Schizophyllaceae</taxon>
        <taxon>Schizophyllum</taxon>
    </lineage>
</organism>
<feature type="domain" description="Gamma-butyrobetaine hydroxylase-like N-terminal" evidence="8">
    <location>
        <begin position="45"/>
        <end position="112"/>
    </location>
</feature>
<dbReference type="AlphaFoldDB" id="D8QD71"/>
<dbReference type="OrthoDB" id="406634at2759"/>
<dbReference type="Proteomes" id="UP000007431">
    <property type="component" value="Unassembled WGS sequence"/>
</dbReference>
<comment type="similarity">
    <text evidence="2">Belongs to the gamma-BBH/TMLD family.</text>
</comment>
<name>D8QD71_SCHCM</name>
<evidence type="ECO:0000313" key="9">
    <source>
        <dbReference type="EMBL" id="EFI93623.1"/>
    </source>
</evidence>
<dbReference type="GeneID" id="9590175"/>
<dbReference type="RefSeq" id="XP_003028526.1">
    <property type="nucleotide sequence ID" value="XM_003028480.1"/>
</dbReference>
<evidence type="ECO:0000256" key="3">
    <source>
        <dbReference type="ARBA" id="ARBA00022723"/>
    </source>
</evidence>
<evidence type="ECO:0000313" key="10">
    <source>
        <dbReference type="Proteomes" id="UP000007431"/>
    </source>
</evidence>
<evidence type="ECO:0000256" key="5">
    <source>
        <dbReference type="ARBA" id="ARBA00023002"/>
    </source>
</evidence>
<dbReference type="EMBL" id="GL377310">
    <property type="protein sequence ID" value="EFI93623.1"/>
    <property type="molecule type" value="Genomic_DNA"/>
</dbReference>
<dbReference type="GO" id="GO:0005739">
    <property type="term" value="C:mitochondrion"/>
    <property type="evidence" value="ECO:0007669"/>
    <property type="project" value="TreeGrafter"/>
</dbReference>
<dbReference type="HOGENOM" id="CLU_021859_0_1_1"/>
<accession>D8QD71</accession>
<evidence type="ECO:0000256" key="1">
    <source>
        <dbReference type="ARBA" id="ARBA00001954"/>
    </source>
</evidence>
<reference evidence="9 10" key="1">
    <citation type="journal article" date="2010" name="Nat. Biotechnol.">
        <title>Genome sequence of the model mushroom Schizophyllum commune.</title>
        <authorList>
            <person name="Ohm R.A."/>
            <person name="de Jong J.F."/>
            <person name="Lugones L.G."/>
            <person name="Aerts A."/>
            <person name="Kothe E."/>
            <person name="Stajich J.E."/>
            <person name="de Vries R.P."/>
            <person name="Record E."/>
            <person name="Levasseur A."/>
            <person name="Baker S.E."/>
            <person name="Bartholomew K.A."/>
            <person name="Coutinho P.M."/>
            <person name="Erdmann S."/>
            <person name="Fowler T.J."/>
            <person name="Gathman A.C."/>
            <person name="Lombard V."/>
            <person name="Henrissat B."/>
            <person name="Knabe N."/>
            <person name="Kuees U."/>
            <person name="Lilly W.W."/>
            <person name="Lindquist E."/>
            <person name="Lucas S."/>
            <person name="Magnuson J.K."/>
            <person name="Piumi F."/>
            <person name="Raudaskoski M."/>
            <person name="Salamov A."/>
            <person name="Schmutz J."/>
            <person name="Schwarze F.W.M.R."/>
            <person name="vanKuyk P.A."/>
            <person name="Horton J.S."/>
            <person name="Grigoriev I.V."/>
            <person name="Woesten H.A.B."/>
        </authorList>
    </citation>
    <scope>NUCLEOTIDE SEQUENCE [LARGE SCALE GENOMIC DNA]</scope>
    <source>
        <strain evidence="10">H4-8 / FGSC 9210</strain>
    </source>
</reference>
<gene>
    <name evidence="9" type="ORF">SCHCODRAFT_85827</name>
</gene>
<keyword evidence="4" id="KW-0223">Dioxygenase</keyword>
<keyword evidence="3" id="KW-0479">Metal-binding</keyword>
<proteinExistence type="inferred from homology"/>
<dbReference type="Gene3D" id="3.60.130.10">
    <property type="entry name" value="Clavaminate synthase-like"/>
    <property type="match status" value="1"/>
</dbReference>
<dbReference type="PANTHER" id="PTHR10696">
    <property type="entry name" value="GAMMA-BUTYROBETAINE HYDROXYLASE-RELATED"/>
    <property type="match status" value="1"/>
</dbReference>
<dbReference type="STRING" id="578458.D8QD71"/>
<sequence>MMLALGQSTSRALTRILSSSRSGVQTRSFTSYNAVSAGIYLKKLRTTFPYAWLRDSCQSPTNIHPSTLQKLHRSSDIPVDIKPAQDGIQITPEALHIRWEDGHESAFTPEFLRRHSSPSNLQKFHGDISSELWNAASIKKTDNLFVPYDSLKEPQGQLDAIVQLLRYGLVFVTGVPIAKTGDETCELRSLAAAFGRIRYTFYGHVWNVRNIKESRNIAYTNLDLGLHMDLLYHQHPPQYQILHCLRNRVTGGSSIFVDSFKAADDLRHRFPSAYELLASTLVPFHYINDGHHMHCERPTFELTQVGKRLKHVNYSPPFQAPLLLDTPVGFYDAMKRFADMLGEGENRYEYLLKEGDAVLFDNRRVLHSRTAFEDIEGEGKEGDTNRWLKGCYLDDDTILDKMRGLRKVVQGDEA</sequence>
<dbReference type="SUPFAM" id="SSF51197">
    <property type="entry name" value="Clavaminate synthase-like"/>
    <property type="match status" value="1"/>
</dbReference>
<evidence type="ECO:0008006" key="11">
    <source>
        <dbReference type="Google" id="ProtNLM"/>
    </source>
</evidence>
<dbReference type="VEuPathDB" id="FungiDB:SCHCODRAFT_02671376"/>
<protein>
    <recommendedName>
        <fullName evidence="11">TauD/TfdA-like domain-containing protein</fullName>
    </recommendedName>
</protein>
<dbReference type="InterPro" id="IPR038492">
    <property type="entry name" value="GBBH-like_N_sf"/>
</dbReference>
<evidence type="ECO:0000259" key="8">
    <source>
        <dbReference type="Pfam" id="PF06155"/>
    </source>
</evidence>
<keyword evidence="6" id="KW-0408">Iron</keyword>
<dbReference type="InterPro" id="IPR042098">
    <property type="entry name" value="TauD-like_sf"/>
</dbReference>
<dbReference type="OMA" id="VHITWPN"/>
<dbReference type="PANTHER" id="PTHR10696:SF25">
    <property type="entry name" value="OXIDOREDUCTASE AIM17-RELATED"/>
    <property type="match status" value="1"/>
</dbReference>
<dbReference type="eggNOG" id="KOG3888">
    <property type="taxonomic scope" value="Eukaryota"/>
</dbReference>
<dbReference type="Gene3D" id="3.30.2020.30">
    <property type="match status" value="1"/>
</dbReference>
<dbReference type="GO" id="GO:0016706">
    <property type="term" value="F:2-oxoglutarate-dependent dioxygenase activity"/>
    <property type="evidence" value="ECO:0007669"/>
    <property type="project" value="UniProtKB-ARBA"/>
</dbReference>
<evidence type="ECO:0000256" key="6">
    <source>
        <dbReference type="ARBA" id="ARBA00023004"/>
    </source>
</evidence>
<evidence type="ECO:0000256" key="4">
    <source>
        <dbReference type="ARBA" id="ARBA00022964"/>
    </source>
</evidence>